<dbReference type="OrthoDB" id="9811557at2"/>
<comment type="similarity">
    <text evidence="1">Belongs to the FAD-binding oxidoreductase/transferase type 4 family.</text>
</comment>
<dbReference type="SUPFAM" id="SSF55103">
    <property type="entry name" value="FAD-linked oxidases, C-terminal domain"/>
    <property type="match status" value="1"/>
</dbReference>
<feature type="region of interest" description="Disordered" evidence="7">
    <location>
        <begin position="492"/>
        <end position="516"/>
    </location>
</feature>
<dbReference type="InterPro" id="IPR025650">
    <property type="entry name" value="Alkyl-DHAP_Synthase"/>
</dbReference>
<keyword evidence="10" id="KW-1185">Reference proteome</keyword>
<keyword evidence="3 5" id="KW-0274">FAD</keyword>
<proteinExistence type="inferred from homology"/>
<dbReference type="PANTHER" id="PTHR46568">
    <property type="entry name" value="ALKYLDIHYDROXYACETONEPHOSPHATE SYNTHASE, PEROXISOMAL"/>
    <property type="match status" value="1"/>
</dbReference>
<dbReference type="InterPro" id="IPR016164">
    <property type="entry name" value="FAD-linked_Oxase-like_C"/>
</dbReference>
<accession>A0A5B0DSU3</accession>
<evidence type="ECO:0000256" key="2">
    <source>
        <dbReference type="ARBA" id="ARBA00022630"/>
    </source>
</evidence>
<dbReference type="GO" id="GO:0008609">
    <property type="term" value="F:alkylglycerone-phosphate synthase activity"/>
    <property type="evidence" value="ECO:0007669"/>
    <property type="project" value="InterPro"/>
</dbReference>
<name>A0A5B0DSU3_9HYPH</name>
<dbReference type="Gene3D" id="3.30.465.10">
    <property type="match status" value="1"/>
</dbReference>
<evidence type="ECO:0000256" key="3">
    <source>
        <dbReference type="ARBA" id="ARBA00022827"/>
    </source>
</evidence>
<dbReference type="Pfam" id="PF02913">
    <property type="entry name" value="FAD-oxidase_C"/>
    <property type="match status" value="1"/>
</dbReference>
<sequence>MQQICSNAVEQTFAQIGNRVDRFELWGGSTVTKLDPGAEFSALIGEENVLTDEAARSGYAHDRLPYANFRAREGALVGTLPGLVLRPKTTEEVAAVVRKAGELDLPLIPYGRGSGVLGGIIPLGNELMLDVRRMNRILELDRENHLVTVEAGMHGEDFEDALNAQGFTCGHLPQSLTISTVGGWAACRGGGQESSRYGKIENIVVGLKAILPDGEVLDIRPLPKRASGPSILDLIVGNEGTLAVITQLTMRIWTLPEAEEKIVLALPDREAALNLGRKIMQAGLHPRIVRLYDEKETAGRTEGIAAFGDRPVMANIVLCGEAAIVAAEAVIVREFAASVDAVETETRPFDEWRKSRYVSITKQWLEKGYYNDTIEVTVNWTKATSLYDTIAARIAQVAPDAHFSAHWSHVYPEGVCQYMTIRLPPMDQAKALPLHAELWEIATGETLAHGGSIAHHHGSGLFRGPWMDGEHGAGMEVLRRIKAAIDPQNLFNPGKLGFPPRPNAIDPYRDRSTHEQ</sequence>
<organism evidence="9 10">
    <name type="scientific">Aureimonas fodinaquatilis</name>
    <dbReference type="NCBI Taxonomy" id="2565783"/>
    <lineage>
        <taxon>Bacteria</taxon>
        <taxon>Pseudomonadati</taxon>
        <taxon>Pseudomonadota</taxon>
        <taxon>Alphaproteobacteria</taxon>
        <taxon>Hyphomicrobiales</taxon>
        <taxon>Aurantimonadaceae</taxon>
        <taxon>Aureimonas</taxon>
    </lineage>
</organism>
<dbReference type="InterPro" id="IPR016167">
    <property type="entry name" value="FAD-bd_PCMH_sub1"/>
</dbReference>
<dbReference type="InterPro" id="IPR016166">
    <property type="entry name" value="FAD-bd_PCMH"/>
</dbReference>
<evidence type="ECO:0000256" key="5">
    <source>
        <dbReference type="PIRSR" id="PIRSR625650-3"/>
    </source>
</evidence>
<evidence type="ECO:0000256" key="4">
    <source>
        <dbReference type="PIRSR" id="PIRSR625650-1"/>
    </source>
</evidence>
<keyword evidence="2" id="KW-0285">Flavoprotein</keyword>
<evidence type="ECO:0000313" key="10">
    <source>
        <dbReference type="Proteomes" id="UP000324738"/>
    </source>
</evidence>
<evidence type="ECO:0000256" key="6">
    <source>
        <dbReference type="PIRSR" id="PIRSR625650-4"/>
    </source>
</evidence>
<feature type="binding site" evidence="5">
    <location>
        <begin position="239"/>
        <end position="245"/>
    </location>
    <ligand>
        <name>FAD</name>
        <dbReference type="ChEBI" id="CHEBI:57692"/>
    </ligand>
</feature>
<dbReference type="AlphaFoldDB" id="A0A5B0DSU3"/>
<dbReference type="InterPro" id="IPR016171">
    <property type="entry name" value="Vanillyl_alc_oxidase_C-sub2"/>
</dbReference>
<evidence type="ECO:0000313" key="9">
    <source>
        <dbReference type="EMBL" id="KAA0969463.1"/>
    </source>
</evidence>
<feature type="site" description="Important for enzyme activity" evidence="6">
    <location>
        <position position="290"/>
    </location>
</feature>
<dbReference type="EMBL" id="VTWH01000003">
    <property type="protein sequence ID" value="KAA0969463.1"/>
    <property type="molecule type" value="Genomic_DNA"/>
</dbReference>
<evidence type="ECO:0000256" key="1">
    <source>
        <dbReference type="ARBA" id="ARBA00008000"/>
    </source>
</evidence>
<comment type="cofactor">
    <cofactor evidence="5">
        <name>FAD</name>
        <dbReference type="ChEBI" id="CHEBI:57692"/>
    </cofactor>
</comment>
<dbReference type="InterPro" id="IPR036318">
    <property type="entry name" value="FAD-bd_PCMH-like_sf"/>
</dbReference>
<protein>
    <submittedName>
        <fullName evidence="9">FAD-binding oxidoreductase</fullName>
    </submittedName>
</protein>
<comment type="caution">
    <text evidence="9">The sequence shown here is derived from an EMBL/GenBank/DDBJ whole genome shotgun (WGS) entry which is preliminary data.</text>
</comment>
<dbReference type="Gene3D" id="3.30.43.10">
    <property type="entry name" value="Uridine Diphospho-n-acetylenolpyruvylglucosamine Reductase, domain 2"/>
    <property type="match status" value="1"/>
</dbReference>
<dbReference type="Pfam" id="PF01565">
    <property type="entry name" value="FAD_binding_4"/>
    <property type="match status" value="1"/>
</dbReference>
<dbReference type="InterPro" id="IPR004113">
    <property type="entry name" value="FAD-bd_oxidored_4_C"/>
</dbReference>
<evidence type="ECO:0000259" key="8">
    <source>
        <dbReference type="PROSITE" id="PS51387"/>
    </source>
</evidence>
<dbReference type="InterPro" id="IPR006094">
    <property type="entry name" value="Oxid_FAD_bind_N"/>
</dbReference>
<dbReference type="GO" id="GO:0008610">
    <property type="term" value="P:lipid biosynthetic process"/>
    <property type="evidence" value="ECO:0007669"/>
    <property type="project" value="InterPro"/>
</dbReference>
<dbReference type="GO" id="GO:0071949">
    <property type="term" value="F:FAD binding"/>
    <property type="evidence" value="ECO:0007669"/>
    <property type="project" value="InterPro"/>
</dbReference>
<reference evidence="9 10" key="1">
    <citation type="submission" date="2019-08" db="EMBL/GenBank/DDBJ databases">
        <title>Aureimonas fodiniaquatilis sp. nov., isolated from a coal mine wastewater.</title>
        <authorList>
            <person name="Kim W."/>
        </authorList>
    </citation>
    <scope>NUCLEOTIDE SEQUENCE [LARGE SCALE GENOMIC DNA]</scope>
    <source>
        <strain evidence="9 10">CAU 1482</strain>
    </source>
</reference>
<dbReference type="SUPFAM" id="SSF56176">
    <property type="entry name" value="FAD-binding/transporter-associated domain-like"/>
    <property type="match status" value="1"/>
</dbReference>
<evidence type="ECO:0000256" key="7">
    <source>
        <dbReference type="SAM" id="MobiDB-lite"/>
    </source>
</evidence>
<dbReference type="Gene3D" id="3.30.70.3450">
    <property type="match status" value="1"/>
</dbReference>
<dbReference type="PANTHER" id="PTHR46568:SF1">
    <property type="entry name" value="ALKYLDIHYDROXYACETONEPHOSPHATE SYNTHASE, PEROXISOMAL"/>
    <property type="match status" value="1"/>
</dbReference>
<dbReference type="PROSITE" id="PS51387">
    <property type="entry name" value="FAD_PCMH"/>
    <property type="match status" value="1"/>
</dbReference>
<feature type="active site" description="Proton donor/acceptor" evidence="4">
    <location>
        <position position="418"/>
    </location>
</feature>
<dbReference type="Proteomes" id="UP000324738">
    <property type="component" value="Unassembled WGS sequence"/>
</dbReference>
<dbReference type="Gene3D" id="1.10.45.10">
    <property type="entry name" value="Vanillyl-alcohol Oxidase, Chain A, domain 4"/>
    <property type="match status" value="1"/>
</dbReference>
<feature type="domain" description="FAD-binding PCMH-type" evidence="8">
    <location>
        <begin position="77"/>
        <end position="255"/>
    </location>
</feature>
<gene>
    <name evidence="9" type="ORF">FPY71_13045</name>
</gene>
<dbReference type="Gene3D" id="3.30.300.330">
    <property type="match status" value="1"/>
</dbReference>
<feature type="compositionally biased region" description="Basic and acidic residues" evidence="7">
    <location>
        <begin position="507"/>
        <end position="516"/>
    </location>
</feature>
<dbReference type="InterPro" id="IPR016169">
    <property type="entry name" value="FAD-bd_PCMH_sub2"/>
</dbReference>